<name>A0ABD2JIP3_9BILA</name>
<dbReference type="Pfam" id="PF00651">
    <property type="entry name" value="BTB"/>
    <property type="match status" value="1"/>
</dbReference>
<dbReference type="EMBL" id="JBICBT010000965">
    <property type="protein sequence ID" value="KAL3090432.1"/>
    <property type="molecule type" value="Genomic_DNA"/>
</dbReference>
<proteinExistence type="predicted"/>
<dbReference type="Gene3D" id="3.30.710.10">
    <property type="entry name" value="Potassium Channel Kv1.1, Chain A"/>
    <property type="match status" value="1"/>
</dbReference>
<dbReference type="PANTHER" id="PTHR45774:SF3">
    <property type="entry name" value="BTB (POZ) DOMAIN-CONTAINING 2B-RELATED"/>
    <property type="match status" value="1"/>
</dbReference>
<reference evidence="2 3" key="1">
    <citation type="submission" date="2024-10" db="EMBL/GenBank/DDBJ databases">
        <authorList>
            <person name="Kim D."/>
        </authorList>
    </citation>
    <scope>NUCLEOTIDE SEQUENCE [LARGE SCALE GENOMIC DNA]</scope>
    <source>
        <strain evidence="2">BH-2024</strain>
    </source>
</reference>
<evidence type="ECO:0000313" key="3">
    <source>
        <dbReference type="Proteomes" id="UP001620626"/>
    </source>
</evidence>
<gene>
    <name evidence="2" type="ORF">niasHT_028389</name>
</gene>
<dbReference type="AlphaFoldDB" id="A0ABD2JIP3"/>
<keyword evidence="3" id="KW-1185">Reference proteome</keyword>
<protein>
    <recommendedName>
        <fullName evidence="1">BTB domain-containing protein</fullName>
    </recommendedName>
</protein>
<accession>A0ABD2JIP3</accession>
<dbReference type="PANTHER" id="PTHR45774">
    <property type="entry name" value="BTB/POZ DOMAIN-CONTAINING"/>
    <property type="match status" value="1"/>
</dbReference>
<evidence type="ECO:0000313" key="2">
    <source>
        <dbReference type="EMBL" id="KAL3090432.1"/>
    </source>
</evidence>
<dbReference type="InterPro" id="IPR011333">
    <property type="entry name" value="SKP1/BTB/POZ_sf"/>
</dbReference>
<comment type="caution">
    <text evidence="2">The sequence shown here is derived from an EMBL/GenBank/DDBJ whole genome shotgun (WGS) entry which is preliminary data.</text>
</comment>
<feature type="domain" description="BTB" evidence="1">
    <location>
        <begin position="12"/>
        <end position="62"/>
    </location>
</feature>
<dbReference type="SUPFAM" id="SSF54695">
    <property type="entry name" value="POZ domain"/>
    <property type="match status" value="1"/>
</dbReference>
<dbReference type="Proteomes" id="UP001620626">
    <property type="component" value="Unassembled WGS sequence"/>
</dbReference>
<evidence type="ECO:0000259" key="1">
    <source>
        <dbReference type="Pfam" id="PF00651"/>
    </source>
</evidence>
<organism evidence="2 3">
    <name type="scientific">Heterodera trifolii</name>
    <dbReference type="NCBI Taxonomy" id="157864"/>
    <lineage>
        <taxon>Eukaryota</taxon>
        <taxon>Metazoa</taxon>
        <taxon>Ecdysozoa</taxon>
        <taxon>Nematoda</taxon>
        <taxon>Chromadorea</taxon>
        <taxon>Rhabditida</taxon>
        <taxon>Tylenchina</taxon>
        <taxon>Tylenchomorpha</taxon>
        <taxon>Tylenchoidea</taxon>
        <taxon>Heteroderidae</taxon>
        <taxon>Heteroderinae</taxon>
        <taxon>Heterodera</taxon>
    </lineage>
</organism>
<sequence length="126" mass="14217">MSSSGNSLERMKHLLSTEEHSDVHFLVGDGDAKEVLPAHQLILKNASVVFEAMFRFDANKEQRENAENRRQMLGSALFKIRFPLFSQEDFSEKIVPSGILTAKEMVGIEQYHSQSEKCGTFDGLLI</sequence>
<dbReference type="InterPro" id="IPR000210">
    <property type="entry name" value="BTB/POZ_dom"/>
</dbReference>